<keyword evidence="3" id="KW-1185">Reference proteome</keyword>
<dbReference type="CDD" id="cd01637">
    <property type="entry name" value="IMPase_like"/>
    <property type="match status" value="1"/>
</dbReference>
<gene>
    <name evidence="2" type="ORF">POL72_45395</name>
</gene>
<organism evidence="2 3">
    <name type="scientific">Sorangium atrum</name>
    <dbReference type="NCBI Taxonomy" id="2995308"/>
    <lineage>
        <taxon>Bacteria</taxon>
        <taxon>Pseudomonadati</taxon>
        <taxon>Myxococcota</taxon>
        <taxon>Polyangia</taxon>
        <taxon>Polyangiales</taxon>
        <taxon>Polyangiaceae</taxon>
        <taxon>Sorangium</taxon>
    </lineage>
</organism>
<accession>A0ABT5CF26</accession>
<dbReference type="Pfam" id="PF00459">
    <property type="entry name" value="Inositol_P"/>
    <property type="match status" value="1"/>
</dbReference>
<evidence type="ECO:0000256" key="1">
    <source>
        <dbReference type="SAM" id="MobiDB-lite"/>
    </source>
</evidence>
<evidence type="ECO:0000313" key="3">
    <source>
        <dbReference type="Proteomes" id="UP001217485"/>
    </source>
</evidence>
<evidence type="ECO:0000313" key="2">
    <source>
        <dbReference type="EMBL" id="MDC0685036.1"/>
    </source>
</evidence>
<dbReference type="RefSeq" id="WP_272103153.1">
    <property type="nucleotide sequence ID" value="NZ_JAQNDK010000006.1"/>
</dbReference>
<dbReference type="SUPFAM" id="SSF56655">
    <property type="entry name" value="Carbohydrate phosphatase"/>
    <property type="match status" value="1"/>
</dbReference>
<feature type="region of interest" description="Disordered" evidence="1">
    <location>
        <begin position="282"/>
        <end position="304"/>
    </location>
</feature>
<dbReference type="Gene3D" id="3.30.540.10">
    <property type="entry name" value="Fructose-1,6-Bisphosphatase, subunit A, domain 1"/>
    <property type="match status" value="1"/>
</dbReference>
<dbReference type="PANTHER" id="PTHR20854:SF4">
    <property type="entry name" value="INOSITOL-1-MONOPHOSPHATASE-RELATED"/>
    <property type="match status" value="1"/>
</dbReference>
<name>A0ABT5CF26_9BACT</name>
<protein>
    <submittedName>
        <fullName evidence="2">Inositol monophosphatase</fullName>
    </submittedName>
</protein>
<dbReference type="Gene3D" id="3.40.190.80">
    <property type="match status" value="1"/>
</dbReference>
<reference evidence="2 3" key="1">
    <citation type="submission" date="2023-01" db="EMBL/GenBank/DDBJ databases">
        <title>Minimal conservation of predation-associated metabolite biosynthetic gene clusters underscores biosynthetic potential of Myxococcota including descriptions for ten novel species: Archangium lansinium sp. nov., Myxococcus landrumus sp. nov., Nannocystis bai.</title>
        <authorList>
            <person name="Ahearne A."/>
            <person name="Stevens C."/>
            <person name="Dowd S."/>
        </authorList>
    </citation>
    <scope>NUCLEOTIDE SEQUENCE [LARGE SCALE GENOMIC DNA]</scope>
    <source>
        <strain evidence="2 3">WIWO2</strain>
    </source>
</reference>
<comment type="caution">
    <text evidence="2">The sequence shown here is derived from an EMBL/GenBank/DDBJ whole genome shotgun (WGS) entry which is preliminary data.</text>
</comment>
<dbReference type="EMBL" id="JAQNDK010000006">
    <property type="protein sequence ID" value="MDC0685036.1"/>
    <property type="molecule type" value="Genomic_DNA"/>
</dbReference>
<proteinExistence type="predicted"/>
<dbReference type="PRINTS" id="PR00377">
    <property type="entry name" value="IMPHPHTASES"/>
</dbReference>
<dbReference type="Proteomes" id="UP001217485">
    <property type="component" value="Unassembled WGS sequence"/>
</dbReference>
<dbReference type="PANTHER" id="PTHR20854">
    <property type="entry name" value="INOSITOL MONOPHOSPHATASE"/>
    <property type="match status" value="1"/>
</dbReference>
<dbReference type="InterPro" id="IPR000760">
    <property type="entry name" value="Inositol_monophosphatase-like"/>
</dbReference>
<sequence length="304" mass="32493">MPIPDVARVGAFLEEVASEHMLPFWRRLAPGDVTSKATVADPGDVVTTVDLAVERRLTEGLRALLPGSAMVGEEAAHADPRVLDALGGDGWIWLVDPLDGTRNFVEGNDRFGIMVTLVRAARARAAWIHLPARGQTFFAEQGAGAFLNGARLRADPAASAEELAGTIYARYMPSEVRATVEARARGRLPVTSDAGDASNAGSACVDYTSVARGEKDFYVYYRVLPWDHAPGSLILREVNGVVEHLDGTSYAVTSESRVTIVARTRDIAERVRRVLCAGGDGHGDGSCPSEGEGLPGVSVLEQKR</sequence>